<name>A0A1I5Q3L6_9SPHN</name>
<sequence length="72" mass="8164">MRGQRGVRSPTVEKHERVGAVPLLIEIIVEAAGFLSRRFDKLQEQFADAITMLGLGVYRADDVNLVLFTRRH</sequence>
<evidence type="ECO:0000313" key="2">
    <source>
        <dbReference type="Proteomes" id="UP000199586"/>
    </source>
</evidence>
<proteinExistence type="predicted"/>
<reference evidence="1 2" key="1">
    <citation type="submission" date="2016-10" db="EMBL/GenBank/DDBJ databases">
        <authorList>
            <person name="de Groot N.N."/>
        </authorList>
    </citation>
    <scope>NUCLEOTIDE SEQUENCE [LARGE SCALE GENOMIC DNA]</scope>
    <source>
        <strain evidence="1 2">CGMCC 1.9113</strain>
    </source>
</reference>
<protein>
    <submittedName>
        <fullName evidence="1">Uncharacterized protein</fullName>
    </submittedName>
</protein>
<accession>A0A1I5Q3L6</accession>
<keyword evidence="2" id="KW-1185">Reference proteome</keyword>
<evidence type="ECO:0000313" key="1">
    <source>
        <dbReference type="EMBL" id="SFP40954.1"/>
    </source>
</evidence>
<dbReference type="EMBL" id="FOXP01000001">
    <property type="protein sequence ID" value="SFP40954.1"/>
    <property type="molecule type" value="Genomic_DNA"/>
</dbReference>
<dbReference type="AlphaFoldDB" id="A0A1I5Q3L6"/>
<gene>
    <name evidence="1" type="ORF">SAMN04488241_101442</name>
</gene>
<organism evidence="1 2">
    <name type="scientific">Sphingomonas rubra</name>
    <dbReference type="NCBI Taxonomy" id="634430"/>
    <lineage>
        <taxon>Bacteria</taxon>
        <taxon>Pseudomonadati</taxon>
        <taxon>Pseudomonadota</taxon>
        <taxon>Alphaproteobacteria</taxon>
        <taxon>Sphingomonadales</taxon>
        <taxon>Sphingomonadaceae</taxon>
        <taxon>Sphingomonas</taxon>
    </lineage>
</organism>
<dbReference type="Proteomes" id="UP000199586">
    <property type="component" value="Unassembled WGS sequence"/>
</dbReference>